<evidence type="ECO:0000313" key="15">
    <source>
        <dbReference type="EMBL" id="KXS33127.1"/>
    </source>
</evidence>
<reference evidence="15 16" key="1">
    <citation type="submission" date="2016-02" db="EMBL/GenBank/DDBJ databases">
        <authorList>
            <person name="Wen L."/>
            <person name="He K."/>
            <person name="Yang H."/>
        </authorList>
    </citation>
    <scope>NUCLEOTIDE SEQUENCE [LARGE SCALE GENOMIC DNA]</scope>
    <source>
        <strain evidence="15">ShG14-8</strain>
    </source>
</reference>
<comment type="caution">
    <text evidence="15">The sequence shown here is derived from an EMBL/GenBank/DDBJ whole genome shotgun (WGS) entry which is preliminary data.</text>
</comment>
<dbReference type="Proteomes" id="UP000070578">
    <property type="component" value="Unassembled WGS sequence"/>
</dbReference>
<dbReference type="SUPFAM" id="SSF88697">
    <property type="entry name" value="PUA domain-like"/>
    <property type="match status" value="1"/>
</dbReference>
<dbReference type="InterPro" id="IPR046886">
    <property type="entry name" value="RsmE_MTase_dom"/>
</dbReference>
<dbReference type="PATRIC" id="fig|1796491.3.peg.864"/>
<dbReference type="Pfam" id="PF04452">
    <property type="entry name" value="Methyltrans_RNA"/>
    <property type="match status" value="1"/>
</dbReference>
<dbReference type="PIRSF" id="PIRSF015601">
    <property type="entry name" value="MTase_slr0722"/>
    <property type="match status" value="1"/>
</dbReference>
<dbReference type="Gene3D" id="2.40.240.20">
    <property type="entry name" value="Hypothetical PUA domain-like, domain 1"/>
    <property type="match status" value="1"/>
</dbReference>
<evidence type="ECO:0000256" key="7">
    <source>
        <dbReference type="ARBA" id="ARBA00022603"/>
    </source>
</evidence>
<feature type="domain" description="Ribosomal RNA small subunit methyltransferase E PUA-like" evidence="14">
    <location>
        <begin position="19"/>
        <end position="62"/>
    </location>
</feature>
<dbReference type="PANTHER" id="PTHR30027">
    <property type="entry name" value="RIBOSOMAL RNA SMALL SUBUNIT METHYLTRANSFERASE E"/>
    <property type="match status" value="1"/>
</dbReference>
<keyword evidence="7 12" id="KW-0489">Methyltransferase</keyword>
<dbReference type="NCBIfam" id="NF008692">
    <property type="entry name" value="PRK11713.1-5"/>
    <property type="match status" value="1"/>
</dbReference>
<keyword evidence="8 12" id="KW-0808">Transferase</keyword>
<dbReference type="GO" id="GO:0070475">
    <property type="term" value="P:rRNA base methylation"/>
    <property type="evidence" value="ECO:0007669"/>
    <property type="project" value="TreeGrafter"/>
</dbReference>
<gene>
    <name evidence="15" type="ORF">AWT59_0794</name>
</gene>
<keyword evidence="9 12" id="KW-0949">S-adenosyl-L-methionine</keyword>
<dbReference type="InterPro" id="IPR029028">
    <property type="entry name" value="Alpha/beta_knot_MTases"/>
</dbReference>
<dbReference type="InterPro" id="IPR029026">
    <property type="entry name" value="tRNA_m1G_MTases_N"/>
</dbReference>
<dbReference type="Pfam" id="PF20260">
    <property type="entry name" value="PUA_4"/>
    <property type="match status" value="1"/>
</dbReference>
<comment type="catalytic activity">
    <reaction evidence="11 12">
        <text>uridine(1498) in 16S rRNA + S-adenosyl-L-methionine = N(3)-methyluridine(1498) in 16S rRNA + S-adenosyl-L-homocysteine + H(+)</text>
        <dbReference type="Rhea" id="RHEA:42920"/>
        <dbReference type="Rhea" id="RHEA-COMP:10283"/>
        <dbReference type="Rhea" id="RHEA-COMP:10284"/>
        <dbReference type="ChEBI" id="CHEBI:15378"/>
        <dbReference type="ChEBI" id="CHEBI:57856"/>
        <dbReference type="ChEBI" id="CHEBI:59789"/>
        <dbReference type="ChEBI" id="CHEBI:65315"/>
        <dbReference type="ChEBI" id="CHEBI:74502"/>
        <dbReference type="EC" id="2.1.1.193"/>
    </reaction>
</comment>
<comment type="function">
    <text evidence="10 12">Specifically methylates the N3 position of the uracil ring of uridine 1498 (m3U1498) in 16S rRNA. Acts on the fully assembled 30S ribosomal subunit.</text>
</comment>
<dbReference type="EC" id="2.1.1.193" evidence="3 12"/>
<dbReference type="GO" id="GO:0005737">
    <property type="term" value="C:cytoplasm"/>
    <property type="evidence" value="ECO:0007669"/>
    <property type="project" value="UniProtKB-SubCell"/>
</dbReference>
<dbReference type="PANTHER" id="PTHR30027:SF3">
    <property type="entry name" value="16S RRNA (URACIL(1498)-N(3))-METHYLTRANSFERASE"/>
    <property type="match status" value="1"/>
</dbReference>
<evidence type="ECO:0000256" key="1">
    <source>
        <dbReference type="ARBA" id="ARBA00004496"/>
    </source>
</evidence>
<evidence type="ECO:0000313" key="16">
    <source>
        <dbReference type="Proteomes" id="UP000070578"/>
    </source>
</evidence>
<protein>
    <recommendedName>
        <fullName evidence="4 12">Ribosomal RNA small subunit methyltransferase E</fullName>
        <ecNumber evidence="3 12">2.1.1.193</ecNumber>
    </recommendedName>
</protein>
<evidence type="ECO:0000256" key="8">
    <source>
        <dbReference type="ARBA" id="ARBA00022679"/>
    </source>
</evidence>
<dbReference type="InterPro" id="IPR015947">
    <property type="entry name" value="PUA-like_sf"/>
</dbReference>
<keyword evidence="6 12" id="KW-0698">rRNA processing</keyword>
<evidence type="ECO:0000256" key="10">
    <source>
        <dbReference type="ARBA" id="ARBA00025699"/>
    </source>
</evidence>
<dbReference type="NCBIfam" id="TIGR00046">
    <property type="entry name" value="RsmE family RNA methyltransferase"/>
    <property type="match status" value="1"/>
</dbReference>
<dbReference type="EMBL" id="LSLI01000011">
    <property type="protein sequence ID" value="KXS33127.1"/>
    <property type="molecule type" value="Genomic_DNA"/>
</dbReference>
<evidence type="ECO:0000256" key="5">
    <source>
        <dbReference type="ARBA" id="ARBA00022490"/>
    </source>
</evidence>
<dbReference type="CDD" id="cd18084">
    <property type="entry name" value="RsmE-like"/>
    <property type="match status" value="1"/>
</dbReference>
<name>A0A139BVX0_9PROT</name>
<evidence type="ECO:0000256" key="4">
    <source>
        <dbReference type="ARBA" id="ARBA00013673"/>
    </source>
</evidence>
<evidence type="ECO:0000256" key="12">
    <source>
        <dbReference type="PIRNR" id="PIRNR015601"/>
    </source>
</evidence>
<evidence type="ECO:0000259" key="14">
    <source>
        <dbReference type="Pfam" id="PF20260"/>
    </source>
</evidence>
<comment type="similarity">
    <text evidence="2 12">Belongs to the RNA methyltransferase RsmE family.</text>
</comment>
<evidence type="ECO:0000256" key="3">
    <source>
        <dbReference type="ARBA" id="ARBA00012328"/>
    </source>
</evidence>
<accession>A0A139BVX0</accession>
<evidence type="ECO:0000259" key="13">
    <source>
        <dbReference type="Pfam" id="PF04452"/>
    </source>
</evidence>
<dbReference type="InterPro" id="IPR046887">
    <property type="entry name" value="RsmE_PUA-like"/>
</dbReference>
<dbReference type="AlphaFoldDB" id="A0A139BVX0"/>
<keyword evidence="5 12" id="KW-0963">Cytoplasm</keyword>
<dbReference type="GO" id="GO:0070042">
    <property type="term" value="F:rRNA (uridine-N3-)-methyltransferase activity"/>
    <property type="evidence" value="ECO:0007669"/>
    <property type="project" value="TreeGrafter"/>
</dbReference>
<sequence length="243" mass="26373">MPRFYCPPPLPSSGSFDLPPDAAHHASRVLRLRAGDPVQIFDGLGNERHGTIVEPGGKRVVVDNIAAVHGDRESPLKVILAQALASSEKMDWVVQKATELGVTEIQPIDTERSVARLSAERAAKRLEHWRQVAISACEQCGRNTLPQIHAPRDIMAWLQQVQNVADTKFILMPQGTAALHTQAQPQGRIVLLIGAEGGFTQAESDTALRCGFVPVRMGARVLRTETAAIAGLAALQTLWGDFQ</sequence>
<organism evidence="15 16">
    <name type="scientific">Candidatus Gallionella acididurans</name>
    <dbReference type="NCBI Taxonomy" id="1796491"/>
    <lineage>
        <taxon>Bacteria</taxon>
        <taxon>Pseudomonadati</taxon>
        <taxon>Pseudomonadota</taxon>
        <taxon>Betaproteobacteria</taxon>
        <taxon>Nitrosomonadales</taxon>
        <taxon>Gallionellaceae</taxon>
        <taxon>Gallionella</taxon>
    </lineage>
</organism>
<evidence type="ECO:0000256" key="9">
    <source>
        <dbReference type="ARBA" id="ARBA00022691"/>
    </source>
</evidence>
<dbReference type="SUPFAM" id="SSF75217">
    <property type="entry name" value="alpha/beta knot"/>
    <property type="match status" value="1"/>
</dbReference>
<dbReference type="InterPro" id="IPR006700">
    <property type="entry name" value="RsmE"/>
</dbReference>
<proteinExistence type="inferred from homology"/>
<evidence type="ECO:0000256" key="11">
    <source>
        <dbReference type="ARBA" id="ARBA00047944"/>
    </source>
</evidence>
<evidence type="ECO:0000256" key="2">
    <source>
        <dbReference type="ARBA" id="ARBA00005528"/>
    </source>
</evidence>
<comment type="subcellular location">
    <subcellularLocation>
        <location evidence="1 12">Cytoplasm</location>
    </subcellularLocation>
</comment>
<feature type="domain" description="Ribosomal RNA small subunit methyltransferase E methyltransferase" evidence="13">
    <location>
        <begin position="73"/>
        <end position="236"/>
    </location>
</feature>
<dbReference type="Gene3D" id="3.40.1280.10">
    <property type="match status" value="1"/>
</dbReference>
<reference evidence="15 16" key="2">
    <citation type="submission" date="2016-03" db="EMBL/GenBank/DDBJ databases">
        <title>New uncultured bacterium of the family Gallionellaceae from acid mine drainage: description and reconstruction of genome based on metagenomic analysis of microbial community.</title>
        <authorList>
            <person name="Kadnikov V."/>
            <person name="Ivasenko D."/>
            <person name="Beletsky A."/>
            <person name="Mardanov A."/>
            <person name="Danilova E."/>
            <person name="Pimenov N."/>
            <person name="Karnachuk O."/>
            <person name="Ravin N."/>
        </authorList>
    </citation>
    <scope>NUCLEOTIDE SEQUENCE [LARGE SCALE GENOMIC DNA]</scope>
    <source>
        <strain evidence="15">ShG14-8</strain>
    </source>
</reference>
<evidence type="ECO:0000256" key="6">
    <source>
        <dbReference type="ARBA" id="ARBA00022552"/>
    </source>
</evidence>